<dbReference type="PANTHER" id="PTHR38480:SF1">
    <property type="entry name" value="SLR0254 PROTEIN"/>
    <property type="match status" value="1"/>
</dbReference>
<keyword evidence="3 5" id="KW-1133">Transmembrane helix</keyword>
<evidence type="ECO:0000313" key="8">
    <source>
        <dbReference type="Proteomes" id="UP000316426"/>
    </source>
</evidence>
<feature type="domain" description="RDD" evidence="6">
    <location>
        <begin position="20"/>
        <end position="145"/>
    </location>
</feature>
<evidence type="ECO:0000256" key="5">
    <source>
        <dbReference type="SAM" id="Phobius"/>
    </source>
</evidence>
<evidence type="ECO:0000256" key="3">
    <source>
        <dbReference type="ARBA" id="ARBA00022989"/>
    </source>
</evidence>
<dbReference type="Pfam" id="PF06271">
    <property type="entry name" value="RDD"/>
    <property type="match status" value="1"/>
</dbReference>
<name>A0A518K2C3_9BACT</name>
<keyword evidence="4 5" id="KW-0472">Membrane</keyword>
<dbReference type="PANTHER" id="PTHR38480">
    <property type="entry name" value="SLR0254 PROTEIN"/>
    <property type="match status" value="1"/>
</dbReference>
<dbReference type="InterPro" id="IPR010432">
    <property type="entry name" value="RDD"/>
</dbReference>
<evidence type="ECO:0000256" key="4">
    <source>
        <dbReference type="ARBA" id="ARBA00023136"/>
    </source>
</evidence>
<evidence type="ECO:0000256" key="2">
    <source>
        <dbReference type="ARBA" id="ARBA00022692"/>
    </source>
</evidence>
<gene>
    <name evidence="7" type="ORF">Spa11_01230</name>
</gene>
<comment type="subcellular location">
    <subcellularLocation>
        <location evidence="1">Membrane</location>
        <topology evidence="1">Multi-pass membrane protein</topology>
    </subcellularLocation>
</comment>
<dbReference type="EMBL" id="CP036349">
    <property type="protein sequence ID" value="QDV71954.1"/>
    <property type="molecule type" value="Genomic_DNA"/>
</dbReference>
<dbReference type="KEGG" id="bmei:Spa11_01230"/>
<feature type="transmembrane region" description="Helical" evidence="5">
    <location>
        <begin position="82"/>
        <end position="104"/>
    </location>
</feature>
<keyword evidence="2 5" id="KW-0812">Transmembrane</keyword>
<reference evidence="7 8" key="1">
    <citation type="submission" date="2019-02" db="EMBL/GenBank/DDBJ databases">
        <title>Deep-cultivation of Planctomycetes and their phenomic and genomic characterization uncovers novel biology.</title>
        <authorList>
            <person name="Wiegand S."/>
            <person name="Jogler M."/>
            <person name="Boedeker C."/>
            <person name="Pinto D."/>
            <person name="Vollmers J."/>
            <person name="Rivas-Marin E."/>
            <person name="Kohn T."/>
            <person name="Peeters S.H."/>
            <person name="Heuer A."/>
            <person name="Rast P."/>
            <person name="Oberbeckmann S."/>
            <person name="Bunk B."/>
            <person name="Jeske O."/>
            <person name="Meyerdierks A."/>
            <person name="Storesund J.E."/>
            <person name="Kallscheuer N."/>
            <person name="Luecker S."/>
            <person name="Lage O.M."/>
            <person name="Pohl T."/>
            <person name="Merkel B.J."/>
            <person name="Hornburger P."/>
            <person name="Mueller R.-W."/>
            <person name="Bruemmer F."/>
            <person name="Labrenz M."/>
            <person name="Spormann A.M."/>
            <person name="Op den Camp H."/>
            <person name="Overmann J."/>
            <person name="Amann R."/>
            <person name="Jetten M.S.M."/>
            <person name="Mascher T."/>
            <person name="Medema M.H."/>
            <person name="Devos D.P."/>
            <person name="Kaster A.-K."/>
            <person name="Ovreas L."/>
            <person name="Rohde M."/>
            <person name="Galperin M.Y."/>
            <person name="Jogler C."/>
        </authorList>
    </citation>
    <scope>NUCLEOTIDE SEQUENCE [LARGE SCALE GENOMIC DNA]</scope>
    <source>
        <strain evidence="7 8">Spa11</strain>
    </source>
</reference>
<evidence type="ECO:0000259" key="6">
    <source>
        <dbReference type="Pfam" id="PF06271"/>
    </source>
</evidence>
<sequence length="280" mass="30970">MSDEIRFETPENVQISYRPAGLGTRFLAWTIDQVFVTILLIVAFVVMAFFLASVDGAGESIEDAVESFDPVDSNGQLDMGPYAMVFVGLFLLAYGLGSFVYFGFSELLLRGQTFGKRSAKIRVVKADGFSLDASSVFLRNLFRVADQIPPLWVVPAFSARSQRFGDMVSGTLVVADGDAGLPPLRAALSERSATDAVYRFDATALKKLRAQDTLAIEALLERWTDLPRERRQAMVTAIVPAIATRLGVEPPRTDSEEAPRRFLEDLLAAEYRRRSRKLTS</sequence>
<feature type="transmembrane region" description="Helical" evidence="5">
    <location>
        <begin position="26"/>
        <end position="52"/>
    </location>
</feature>
<accession>A0A518K2C3</accession>
<evidence type="ECO:0000256" key="1">
    <source>
        <dbReference type="ARBA" id="ARBA00004141"/>
    </source>
</evidence>
<keyword evidence="8" id="KW-1185">Reference proteome</keyword>
<dbReference type="GO" id="GO:0016020">
    <property type="term" value="C:membrane"/>
    <property type="evidence" value="ECO:0007669"/>
    <property type="project" value="UniProtKB-SubCell"/>
</dbReference>
<evidence type="ECO:0000313" key="7">
    <source>
        <dbReference type="EMBL" id="QDV71954.1"/>
    </source>
</evidence>
<organism evidence="7 8">
    <name type="scientific">Botrimarina mediterranea</name>
    <dbReference type="NCBI Taxonomy" id="2528022"/>
    <lineage>
        <taxon>Bacteria</taxon>
        <taxon>Pseudomonadati</taxon>
        <taxon>Planctomycetota</taxon>
        <taxon>Planctomycetia</taxon>
        <taxon>Pirellulales</taxon>
        <taxon>Lacipirellulaceae</taxon>
        <taxon>Botrimarina</taxon>
    </lineage>
</organism>
<dbReference type="Proteomes" id="UP000316426">
    <property type="component" value="Chromosome"/>
</dbReference>
<dbReference type="RefSeq" id="WP_145105375.1">
    <property type="nucleotide sequence ID" value="NZ_CP036349.1"/>
</dbReference>
<dbReference type="AlphaFoldDB" id="A0A518K2C3"/>
<proteinExistence type="predicted"/>
<protein>
    <submittedName>
        <fullName evidence="7">RDD family protein</fullName>
    </submittedName>
</protein>